<dbReference type="EMBL" id="CP095855">
    <property type="protein sequence ID" value="UPK67444.1"/>
    <property type="molecule type" value="Genomic_DNA"/>
</dbReference>
<keyword evidence="1" id="KW-0433">Leucine-rich repeat</keyword>
<keyword evidence="2" id="KW-0677">Repeat</keyword>
<dbReference type="SUPFAM" id="SSF103032">
    <property type="entry name" value="Hypothetical protein YwqG"/>
    <property type="match status" value="1"/>
</dbReference>
<gene>
    <name evidence="3" type="ORF">MYF79_21100</name>
</gene>
<dbReference type="InterPro" id="IPR050216">
    <property type="entry name" value="LRR_domain-containing"/>
</dbReference>
<sequence length="805" mass="91746">MQSTITDKCSLSFPSIYEHILTFGQSITAEHREGDKCLSYVSISMEELSFYDYYEGNDLTARFRESCLEERGTVEVIADRTLPVAGRKSDIRTAQSPEGIFYYFGLVPVSDEYGYIITADCTVASREFYEPLFEQIWQSLQYFDEPARTPAKGAATDITSPEYRVNTDNAENDGENIPAEGGEYWLIGPHTFTLNAESRAYISEGGGELYVRIEGQAPDYMDPQESDIINSYSGKRVYLEFYFRGIYQSGIPTGKFHFEQERNNTTLTYVWKGGFQYSQELTADVVLENGWLFIIGHFNKYPVKVAASLRIDNLSWEHYRFLSPEELRTADPGIVHRLSLTDPDPGILEALIHPLTRLQVLSIDFRDNKQAAGFKEVPRTIRRLTELKDLSLTGVIALDRLPDWLGDLKKLETIRLADSRVESIPPAIWQLPVLKKLYLGNNQLQSVHPTLAESLETLVLENNRLISVPEQVARLRYLNIENNPLQHLPAGVENIPQLNLELAKKMSLLDYSYKGADGRGTIPYDDSRFYARYDPALLQLLEDGIRAAGLDRFRDGLARYTRRSIALETTVEDTYTEKGNHRFGGLPDLPPGLSYPSFIDAYAQERGLQFIAQINCAAIAPLQDYLPRTGMLYFFVRDLQDQEEMGPEVLYYDGDISQLQSAKDLDIEPAFIYDDQGIYRPFRVKAGKYPDIPVMYNTRMRYPALADMEDMYEETEKLKNGFKASSVNPMHSMNSHVFKQHDTPEMEAANAKKGKPEEWMVLLRVGSDNNPGFQFWDAGEIYFVIHKSDLEKKDFSNVYCGLESS</sequence>
<name>A0ABY4HUH9_CHIFI</name>
<dbReference type="InterPro" id="IPR035948">
    <property type="entry name" value="YwqG-like_sf"/>
</dbReference>
<organism evidence="3 4">
    <name type="scientific">Chitinophaga filiformis</name>
    <name type="common">Myxococcus filiformis</name>
    <name type="synonym">Flexibacter filiformis</name>
    <dbReference type="NCBI Taxonomy" id="104663"/>
    <lineage>
        <taxon>Bacteria</taxon>
        <taxon>Pseudomonadati</taxon>
        <taxon>Bacteroidota</taxon>
        <taxon>Chitinophagia</taxon>
        <taxon>Chitinophagales</taxon>
        <taxon>Chitinophagaceae</taxon>
        <taxon>Chitinophaga</taxon>
    </lineage>
</organism>
<dbReference type="InterPro" id="IPR032675">
    <property type="entry name" value="LRR_dom_sf"/>
</dbReference>
<proteinExistence type="predicted"/>
<dbReference type="PANTHER" id="PTHR48051:SF1">
    <property type="entry name" value="RAS SUPPRESSOR PROTEIN 1"/>
    <property type="match status" value="1"/>
</dbReference>
<dbReference type="InterPro" id="IPR015315">
    <property type="entry name" value="DUF1963"/>
</dbReference>
<keyword evidence="4" id="KW-1185">Reference proteome</keyword>
<accession>A0ABY4HUH9</accession>
<dbReference type="Pfam" id="PF09234">
    <property type="entry name" value="DUF1963"/>
    <property type="match status" value="1"/>
</dbReference>
<dbReference type="Proteomes" id="UP000830198">
    <property type="component" value="Chromosome"/>
</dbReference>
<dbReference type="SMART" id="SM00369">
    <property type="entry name" value="LRR_TYP"/>
    <property type="match status" value="3"/>
</dbReference>
<reference evidence="3 4" key="1">
    <citation type="submission" date="2022-04" db="EMBL/GenBank/DDBJ databases">
        <title>The arsenic-methylating capacity of Chitinophaga filiformis YT5 during chitin decomposition.</title>
        <authorList>
            <person name="Chen G."/>
            <person name="Liang Y."/>
        </authorList>
    </citation>
    <scope>NUCLEOTIDE SEQUENCE [LARGE SCALE GENOMIC DNA]</scope>
    <source>
        <strain evidence="3 4">YT5</strain>
    </source>
</reference>
<dbReference type="Gene3D" id="3.80.10.10">
    <property type="entry name" value="Ribonuclease Inhibitor"/>
    <property type="match status" value="1"/>
</dbReference>
<dbReference type="Gene3D" id="2.30.320.10">
    <property type="entry name" value="YwqG-like"/>
    <property type="match status" value="1"/>
</dbReference>
<dbReference type="PANTHER" id="PTHR48051">
    <property type="match status" value="1"/>
</dbReference>
<evidence type="ECO:0000313" key="3">
    <source>
        <dbReference type="EMBL" id="UPK67444.1"/>
    </source>
</evidence>
<evidence type="ECO:0000256" key="2">
    <source>
        <dbReference type="ARBA" id="ARBA00022737"/>
    </source>
</evidence>
<dbReference type="SUPFAM" id="SSF52058">
    <property type="entry name" value="L domain-like"/>
    <property type="match status" value="1"/>
</dbReference>
<evidence type="ECO:0000256" key="1">
    <source>
        <dbReference type="ARBA" id="ARBA00022614"/>
    </source>
</evidence>
<evidence type="ECO:0000313" key="4">
    <source>
        <dbReference type="Proteomes" id="UP000830198"/>
    </source>
</evidence>
<dbReference type="RefSeq" id="WP_247809823.1">
    <property type="nucleotide sequence ID" value="NZ_CP095855.1"/>
</dbReference>
<dbReference type="InterPro" id="IPR003591">
    <property type="entry name" value="Leu-rich_rpt_typical-subtyp"/>
</dbReference>
<dbReference type="SMART" id="SM00364">
    <property type="entry name" value="LRR_BAC"/>
    <property type="match status" value="3"/>
</dbReference>
<protein>
    <submittedName>
        <fullName evidence="3">DUF1963 domain-containing protein</fullName>
    </submittedName>
</protein>